<dbReference type="EMBL" id="CP136920">
    <property type="protein sequence ID" value="WOO40591.1"/>
    <property type="molecule type" value="Genomic_DNA"/>
</dbReference>
<feature type="signal peptide" evidence="1">
    <location>
        <begin position="1"/>
        <end position="22"/>
    </location>
</feature>
<dbReference type="Gene3D" id="2.60.40.10">
    <property type="entry name" value="Immunoglobulins"/>
    <property type="match status" value="1"/>
</dbReference>
<dbReference type="KEGG" id="puo:RZN69_18370"/>
<dbReference type="InterPro" id="IPR032477">
    <property type="entry name" value="Glyco_hydro_64"/>
</dbReference>
<keyword evidence="1" id="KW-0732">Signal</keyword>
<feature type="chain" id="PRO_5042840381" description="Fibronectin type-III domain-containing protein" evidence="1">
    <location>
        <begin position="23"/>
        <end position="814"/>
    </location>
</feature>
<organism evidence="4 5">
    <name type="scientific">Rubellicoccus peritrichatus</name>
    <dbReference type="NCBI Taxonomy" id="3080537"/>
    <lineage>
        <taxon>Bacteria</taxon>
        <taxon>Pseudomonadati</taxon>
        <taxon>Verrucomicrobiota</taxon>
        <taxon>Opitutia</taxon>
        <taxon>Puniceicoccales</taxon>
        <taxon>Cerasicoccaceae</taxon>
        <taxon>Rubellicoccus</taxon>
    </lineage>
</organism>
<gene>
    <name evidence="4" type="ORF">RZN69_18370</name>
</gene>
<dbReference type="PROSITE" id="PS52006">
    <property type="entry name" value="GH64"/>
    <property type="match status" value="1"/>
</dbReference>
<dbReference type="Proteomes" id="UP001304300">
    <property type="component" value="Chromosome"/>
</dbReference>
<reference evidence="4 5" key="1">
    <citation type="submission" date="2023-10" db="EMBL/GenBank/DDBJ databases">
        <title>Rubellicoccus peritrichatus gen. nov., sp. nov., isolated from an algae of coral reef tank.</title>
        <authorList>
            <person name="Luo J."/>
        </authorList>
    </citation>
    <scope>NUCLEOTIDE SEQUENCE [LARGE SCALE GENOMIC DNA]</scope>
    <source>
        <strain evidence="4 5">CR14</strain>
    </source>
</reference>
<sequence>MNRKRLLSLLTLLTLTLSPVWADLTVELVNDTGLADSDVYVLLRANNNANNSVTGLTVADGTDTVSSVALSTLTKASGTIVSPYSGDTLPIYQYTVASLDSGVMNFSFGTAIQSTPTTPAPSPATTTFRFDQMEYTFIPGQDSVANLTTIDSFGIPIQLELFDSTPVTGDPIDARYMYTSTPTLIDLFQTEGLSDAIYALVSGDLNSPWQTGQEFIRILGPQQVVQQSSDQSPAPYSDFSAYLHWLVNANSGNNATFSVIGTADGFDYNYSATLTGDGNGNYNIALTGTTTDLNGDPVSNLGSITYTPSGGGAPVTVDVPANAALNVLLPEDDLNFNIYGVPLNSTSYSVAGLPSAAIDQNSNTTYSAIVRDVISAINFGYLGSVDGDDTQDWFSMVVPKPPFGAARATNDGYYNPWAALIYNNSDAYGFAFSDRSLPSPAVSLEDNYTMRLTILPDTRMDAPAVTVSDIMENSGSSPVTYSATLSWDSISNATGYVVQQIVPELLTGIPVAAADGTVSYTLDDLEQGIPYAFQVSALGEIGNNDVRSAYRTVTINPPDQQPADTSGTYTYQVTFNASDPADEIDYVMIDDIKLTLQSNQWLTSNGTPARPTSDAGETDFVVQVFNSDGIVYAGQASFSLTADVGDSSKYTISGTSFPMYDNEQSVIVTNPNQSPFAAGVPAVIAVTYVPVGTKLSSPVVVLNATEAGPAEFLGGDFFDSPFLGTFFENDDGSDDFLYAFDFGWVFITQGNTEGGIWFWQHNLQSWYWGSPSTERFIFSHMDNAWLYVFSVEGGAFVYNVSTDMWTFVDGAPRR</sequence>
<evidence type="ECO:0000259" key="2">
    <source>
        <dbReference type="PROSITE" id="PS50853"/>
    </source>
</evidence>
<feature type="domain" description="GH64" evidence="3">
    <location>
        <begin position="21"/>
        <end position="456"/>
    </location>
</feature>
<keyword evidence="5" id="KW-1185">Reference proteome</keyword>
<feature type="domain" description="Fibronectin type-III" evidence="2">
    <location>
        <begin position="466"/>
        <end position="558"/>
    </location>
</feature>
<evidence type="ECO:0000313" key="4">
    <source>
        <dbReference type="EMBL" id="WOO40591.1"/>
    </source>
</evidence>
<dbReference type="CDD" id="cd00063">
    <property type="entry name" value="FN3"/>
    <property type="match status" value="1"/>
</dbReference>
<evidence type="ECO:0000256" key="1">
    <source>
        <dbReference type="SAM" id="SignalP"/>
    </source>
</evidence>
<evidence type="ECO:0000313" key="5">
    <source>
        <dbReference type="Proteomes" id="UP001304300"/>
    </source>
</evidence>
<dbReference type="RefSeq" id="WP_317832703.1">
    <property type="nucleotide sequence ID" value="NZ_CP136920.1"/>
</dbReference>
<protein>
    <recommendedName>
        <fullName evidence="6">Fibronectin type-III domain-containing protein</fullName>
    </recommendedName>
</protein>
<dbReference type="AlphaFoldDB" id="A0AAQ3QSS5"/>
<name>A0AAQ3QSS5_9BACT</name>
<proteinExistence type="predicted"/>
<dbReference type="InterPro" id="IPR013783">
    <property type="entry name" value="Ig-like_fold"/>
</dbReference>
<dbReference type="SUPFAM" id="SSF49265">
    <property type="entry name" value="Fibronectin type III"/>
    <property type="match status" value="1"/>
</dbReference>
<evidence type="ECO:0000259" key="3">
    <source>
        <dbReference type="PROSITE" id="PS52006"/>
    </source>
</evidence>
<accession>A0AAQ3QSS5</accession>
<dbReference type="PROSITE" id="PS50853">
    <property type="entry name" value="FN3"/>
    <property type="match status" value="1"/>
</dbReference>
<evidence type="ECO:0008006" key="6">
    <source>
        <dbReference type="Google" id="ProtNLM"/>
    </source>
</evidence>
<dbReference type="InterPro" id="IPR003961">
    <property type="entry name" value="FN3_dom"/>
</dbReference>
<dbReference type="InterPro" id="IPR036116">
    <property type="entry name" value="FN3_sf"/>
</dbReference>